<comment type="subunit">
    <text evidence="4">Homodecamer.</text>
</comment>
<organism evidence="9">
    <name type="scientific">freshwater metagenome</name>
    <dbReference type="NCBI Taxonomy" id="449393"/>
    <lineage>
        <taxon>unclassified sequences</taxon>
        <taxon>metagenomes</taxon>
        <taxon>ecological metagenomes</taxon>
    </lineage>
</organism>
<dbReference type="EC" id="5.3.3.4" evidence="5"/>
<dbReference type="Pfam" id="PF02426">
    <property type="entry name" value="MIase"/>
    <property type="match status" value="1"/>
</dbReference>
<dbReference type="UniPathway" id="UPA00157">
    <property type="reaction ID" value="UER00260"/>
</dbReference>
<dbReference type="InterPro" id="IPR003464">
    <property type="entry name" value="Muconolactone_d_Isoase"/>
</dbReference>
<dbReference type="EMBL" id="CAFAAG010000002">
    <property type="protein sequence ID" value="CAB4783611.1"/>
    <property type="molecule type" value="Genomic_DNA"/>
</dbReference>
<evidence type="ECO:0000256" key="6">
    <source>
        <dbReference type="ARBA" id="ARBA00022797"/>
    </source>
</evidence>
<sequence>MEFLVHIEVHWPPDGDEQKKNQLIKAETLRASELTKAGTIRRLWRVPGKWANYGIWFATDASELHAALSSLPFYPWLEIQVTPLAVHPSDPGWPVSGIKS</sequence>
<evidence type="ECO:0000313" key="9">
    <source>
        <dbReference type="EMBL" id="CAB4783611.1"/>
    </source>
</evidence>
<dbReference type="PIRSF" id="PIRSF001486">
    <property type="entry name" value="CatC"/>
    <property type="match status" value="1"/>
</dbReference>
<dbReference type="AlphaFoldDB" id="A0A6J6WEW6"/>
<keyword evidence="7" id="KW-0413">Isomerase</keyword>
<dbReference type="GO" id="GO:0042952">
    <property type="term" value="P:beta-ketoadipate pathway"/>
    <property type="evidence" value="ECO:0007669"/>
    <property type="project" value="UniProtKB-UniPathway"/>
</dbReference>
<evidence type="ECO:0000256" key="2">
    <source>
        <dbReference type="ARBA" id="ARBA00005193"/>
    </source>
</evidence>
<evidence type="ECO:0000256" key="7">
    <source>
        <dbReference type="ARBA" id="ARBA00023235"/>
    </source>
</evidence>
<proteinExistence type="inferred from homology"/>
<gene>
    <name evidence="9" type="ORF">UFOPK2975_00065</name>
</gene>
<dbReference type="SUPFAM" id="SSF54909">
    <property type="entry name" value="Dimeric alpha+beta barrel"/>
    <property type="match status" value="1"/>
</dbReference>
<keyword evidence="6" id="KW-0058">Aromatic hydrocarbons catabolism</keyword>
<accession>A0A6J6WEW6</accession>
<name>A0A6J6WEW6_9ZZZZ</name>
<dbReference type="InterPro" id="IPR011008">
    <property type="entry name" value="Dimeric_a/b-barrel"/>
</dbReference>
<dbReference type="InterPro" id="IPR026029">
    <property type="entry name" value="MLI_dom"/>
</dbReference>
<evidence type="ECO:0000256" key="4">
    <source>
        <dbReference type="ARBA" id="ARBA00011365"/>
    </source>
</evidence>
<dbReference type="GO" id="GO:0016159">
    <property type="term" value="F:muconolactone delta-isomerase activity"/>
    <property type="evidence" value="ECO:0007669"/>
    <property type="project" value="UniProtKB-EC"/>
</dbReference>
<evidence type="ECO:0000256" key="1">
    <source>
        <dbReference type="ARBA" id="ARBA00001739"/>
    </source>
</evidence>
<comment type="pathway">
    <text evidence="2">Aromatic compound metabolism; beta-ketoadipate pathway; 5-oxo-4,5-dihydro-2-furylacetate from catechol: step 3/3.</text>
</comment>
<reference evidence="9" key="1">
    <citation type="submission" date="2020-05" db="EMBL/GenBank/DDBJ databases">
        <authorList>
            <person name="Chiriac C."/>
            <person name="Salcher M."/>
            <person name="Ghai R."/>
            <person name="Kavagutti S V."/>
        </authorList>
    </citation>
    <scope>NUCLEOTIDE SEQUENCE</scope>
</reference>
<comment type="catalytic activity">
    <reaction evidence="1">
        <text>(S)-muconolactone = (4,5-dihydro-5-oxofuran-2-yl)-acetate</text>
        <dbReference type="Rhea" id="RHEA:12348"/>
        <dbReference type="ChEBI" id="CHEBI:58425"/>
        <dbReference type="ChEBI" id="CHEBI:58736"/>
        <dbReference type="EC" id="5.3.3.4"/>
    </reaction>
</comment>
<evidence type="ECO:0000256" key="3">
    <source>
        <dbReference type="ARBA" id="ARBA00010882"/>
    </source>
</evidence>
<feature type="domain" description="Muconolactone isomerase" evidence="8">
    <location>
        <begin position="1"/>
        <end position="90"/>
    </location>
</feature>
<evidence type="ECO:0000256" key="5">
    <source>
        <dbReference type="ARBA" id="ARBA00012070"/>
    </source>
</evidence>
<dbReference type="Gene3D" id="3.30.70.1060">
    <property type="entry name" value="Dimeric alpha+beta barrel"/>
    <property type="match status" value="1"/>
</dbReference>
<protein>
    <recommendedName>
        <fullName evidence="5">muconolactone Delta-isomerase</fullName>
        <ecNumber evidence="5">5.3.3.4</ecNumber>
    </recommendedName>
</protein>
<comment type="similarity">
    <text evidence="3">Belongs to the muconolactone Delta-isomerase family.</text>
</comment>
<evidence type="ECO:0000259" key="8">
    <source>
        <dbReference type="Pfam" id="PF02426"/>
    </source>
</evidence>